<keyword evidence="1" id="KW-0547">Nucleotide-binding</keyword>
<dbReference type="GO" id="GO:0051301">
    <property type="term" value="P:cell division"/>
    <property type="evidence" value="ECO:0007669"/>
    <property type="project" value="UniProtKB-KW"/>
</dbReference>
<name>A0A371J5H5_9FIRM</name>
<proteinExistence type="predicted"/>
<dbReference type="EMBL" id="NOJY02000009">
    <property type="protein sequence ID" value="RDY27999.1"/>
    <property type="molecule type" value="Genomic_DNA"/>
</dbReference>
<dbReference type="RefSeq" id="WP_094369643.1">
    <property type="nucleotide sequence ID" value="NZ_NOJY02000009.1"/>
</dbReference>
<keyword evidence="2" id="KW-0342">GTP-binding</keyword>
<evidence type="ECO:0000256" key="1">
    <source>
        <dbReference type="ARBA" id="ARBA00022741"/>
    </source>
</evidence>
<dbReference type="Gene3D" id="3.30.1330.20">
    <property type="entry name" value="Tubulin/FtsZ, C-terminal domain"/>
    <property type="match status" value="1"/>
</dbReference>
<keyword evidence="4" id="KW-1185">Reference proteome</keyword>
<accession>A0A371J5H5</accession>
<keyword evidence="3" id="KW-0131">Cell cycle</keyword>
<dbReference type="InterPro" id="IPR037103">
    <property type="entry name" value="Tubulin/FtsZ-like_C"/>
</dbReference>
<evidence type="ECO:0000313" key="3">
    <source>
        <dbReference type="EMBL" id="RDY27999.1"/>
    </source>
</evidence>
<dbReference type="GO" id="GO:0005525">
    <property type="term" value="F:GTP binding"/>
    <property type="evidence" value="ECO:0007669"/>
    <property type="project" value="UniProtKB-KW"/>
</dbReference>
<gene>
    <name evidence="3" type="ORF">CHL78_006765</name>
</gene>
<dbReference type="AlphaFoldDB" id="A0A371J5H5"/>
<reference evidence="3 4" key="1">
    <citation type="journal article" date="2017" name="Genome Announc.">
        <title>Draft Genome Sequence of Romboutsia weinsteinii sp. nov. Strain CCRI-19649(T) Isolated from Surface Water.</title>
        <authorList>
            <person name="Maheux A.F."/>
            <person name="Boudreau D.K."/>
            <person name="Berube E."/>
            <person name="Boissinot M."/>
            <person name="Cantin P."/>
            <person name="Raymond F."/>
            <person name="Corbeil J."/>
            <person name="Omar R.F."/>
            <person name="Bergeron M.G."/>
        </authorList>
    </citation>
    <scope>NUCLEOTIDE SEQUENCE [LARGE SCALE GENOMIC DNA]</scope>
    <source>
        <strain evidence="3 4">CCRI-19649</strain>
    </source>
</reference>
<evidence type="ECO:0000313" key="4">
    <source>
        <dbReference type="Proteomes" id="UP000215694"/>
    </source>
</evidence>
<sequence length="244" mass="27808">MESIAKEAKIIGIGEEGIKALDSMHDKVKENMDIEKITIKQDVDKEYVRQLLDGVEVLFLTYSTEDNRVKEIVKAISYMASERRVLCIGLNTSDKENKDELGVNREFNLANNLQKIVSLINIMIESISDHCMINIDVTDLKEVLASDKGIKYSYEEFDNIKDSDKIANTILNNMESIGAEFIGKKGIVFVELDKNNCEENKMLIYLNEVLTKIQEDNDNTYELIFSLYVKEDLNGLSRVALAYN</sequence>
<dbReference type="OrthoDB" id="1750492at2"/>
<protein>
    <submittedName>
        <fullName evidence="3">Cell division protein</fullName>
    </submittedName>
</protein>
<comment type="caution">
    <text evidence="3">The sequence shown here is derived from an EMBL/GenBank/DDBJ whole genome shotgun (WGS) entry which is preliminary data.</text>
</comment>
<organism evidence="3 4">
    <name type="scientific">Romboutsia weinsteinii</name>
    <dbReference type="NCBI Taxonomy" id="2020949"/>
    <lineage>
        <taxon>Bacteria</taxon>
        <taxon>Bacillati</taxon>
        <taxon>Bacillota</taxon>
        <taxon>Clostridia</taxon>
        <taxon>Peptostreptococcales</taxon>
        <taxon>Peptostreptococcaceae</taxon>
        <taxon>Romboutsia</taxon>
    </lineage>
</organism>
<dbReference type="Proteomes" id="UP000215694">
    <property type="component" value="Unassembled WGS sequence"/>
</dbReference>
<keyword evidence="3" id="KW-0132">Cell division</keyword>
<evidence type="ECO:0000256" key="2">
    <source>
        <dbReference type="ARBA" id="ARBA00023134"/>
    </source>
</evidence>